<dbReference type="Proteomes" id="UP000177583">
    <property type="component" value="Unassembled WGS sequence"/>
</dbReference>
<gene>
    <name evidence="7" type="primary">efp</name>
    <name evidence="12" type="ORF">A2557_08860</name>
</gene>
<feature type="domain" description="Elongation factor P C-terminal" evidence="10">
    <location>
        <begin position="129"/>
        <end position="184"/>
    </location>
</feature>
<dbReference type="GO" id="GO:0003746">
    <property type="term" value="F:translation elongation factor activity"/>
    <property type="evidence" value="ECO:0007669"/>
    <property type="project" value="UniProtKB-UniRule"/>
</dbReference>
<evidence type="ECO:0000256" key="5">
    <source>
        <dbReference type="ARBA" id="ARBA00022768"/>
    </source>
</evidence>
<dbReference type="Gene3D" id="2.30.30.30">
    <property type="match status" value="1"/>
</dbReference>
<dbReference type="SUPFAM" id="SSF50249">
    <property type="entry name" value="Nucleic acid-binding proteins"/>
    <property type="match status" value="2"/>
</dbReference>
<dbReference type="InterPro" id="IPR011768">
    <property type="entry name" value="Transl_elongation_fac_P"/>
</dbReference>
<evidence type="ECO:0000259" key="11">
    <source>
        <dbReference type="SMART" id="SM01185"/>
    </source>
</evidence>
<dbReference type="InterPro" id="IPR013852">
    <property type="entry name" value="Transl_elong_P/YeiP_CS"/>
</dbReference>
<dbReference type="SMART" id="SM01185">
    <property type="entry name" value="EFP"/>
    <property type="match status" value="1"/>
</dbReference>
<organism evidence="12 13">
    <name type="scientific">Candidatus Lambdaproteobacteria bacterium RIFOXYD2_FULL_56_26</name>
    <dbReference type="NCBI Taxonomy" id="1817773"/>
    <lineage>
        <taxon>Bacteria</taxon>
        <taxon>Pseudomonadati</taxon>
        <taxon>Pseudomonadota</taxon>
        <taxon>Candidatus Lambdaproteobacteria</taxon>
    </lineage>
</organism>
<evidence type="ECO:0000313" key="12">
    <source>
        <dbReference type="EMBL" id="OGH05071.1"/>
    </source>
</evidence>
<dbReference type="FunFam" id="2.30.30.30:FF:000003">
    <property type="entry name" value="Elongation factor P"/>
    <property type="match status" value="1"/>
</dbReference>
<evidence type="ECO:0000313" key="13">
    <source>
        <dbReference type="Proteomes" id="UP000177583"/>
    </source>
</evidence>
<dbReference type="HAMAP" id="MF_00141">
    <property type="entry name" value="EF_P"/>
    <property type="match status" value="1"/>
</dbReference>
<dbReference type="SMART" id="SM00841">
    <property type="entry name" value="Elong-fact-P_C"/>
    <property type="match status" value="1"/>
</dbReference>
<evidence type="ECO:0000256" key="8">
    <source>
        <dbReference type="NCBIfam" id="TIGR00038"/>
    </source>
</evidence>
<evidence type="ECO:0000256" key="3">
    <source>
        <dbReference type="ARBA" id="ARBA00009479"/>
    </source>
</evidence>
<dbReference type="SUPFAM" id="SSF50104">
    <property type="entry name" value="Translation proteins SH3-like domain"/>
    <property type="match status" value="1"/>
</dbReference>
<comment type="pathway">
    <text evidence="2 7">Protein biosynthesis; polypeptide chain elongation.</text>
</comment>
<sequence length="186" mass="21358">MYSTNEFKKGLRIMVDGNPYVIVENQFVKPGKGQAFNRVRIKNILNGNVIERTMKSGEKVPKADVQEKEMQYLYAEGEDYHFMDTTSYEQIELKKEQLDDGWQWLQEQMMCYVVFYNGLPISVTVPNFVELEITYCEPGIKGDTATNTTKPATLSTGATVQVPLFVNQGDKIRIDTRTGDYMERVK</sequence>
<reference evidence="12 13" key="1">
    <citation type="journal article" date="2016" name="Nat. Commun.">
        <title>Thousands of microbial genomes shed light on interconnected biogeochemical processes in an aquifer system.</title>
        <authorList>
            <person name="Anantharaman K."/>
            <person name="Brown C.T."/>
            <person name="Hug L.A."/>
            <person name="Sharon I."/>
            <person name="Castelle C.J."/>
            <person name="Probst A.J."/>
            <person name="Thomas B.C."/>
            <person name="Singh A."/>
            <person name="Wilkins M.J."/>
            <person name="Karaoz U."/>
            <person name="Brodie E.L."/>
            <person name="Williams K.H."/>
            <person name="Hubbard S.S."/>
            <person name="Banfield J.F."/>
        </authorList>
    </citation>
    <scope>NUCLEOTIDE SEQUENCE [LARGE SCALE GENOMIC DNA]</scope>
</reference>
<evidence type="ECO:0000259" key="10">
    <source>
        <dbReference type="SMART" id="SM00841"/>
    </source>
</evidence>
<accession>A0A1F6H3X5</accession>
<comment type="similarity">
    <text evidence="3 7 9">Belongs to the elongation factor P family.</text>
</comment>
<dbReference type="CDD" id="cd05794">
    <property type="entry name" value="S1_EF-P_repeat_2"/>
    <property type="match status" value="1"/>
</dbReference>
<dbReference type="InterPro" id="IPR012340">
    <property type="entry name" value="NA-bd_OB-fold"/>
</dbReference>
<evidence type="ECO:0000256" key="1">
    <source>
        <dbReference type="ARBA" id="ARBA00004496"/>
    </source>
</evidence>
<dbReference type="GO" id="GO:0005829">
    <property type="term" value="C:cytosol"/>
    <property type="evidence" value="ECO:0007669"/>
    <property type="project" value="UniProtKB-ARBA"/>
</dbReference>
<dbReference type="InterPro" id="IPR020599">
    <property type="entry name" value="Transl_elong_fac_P/YeiP"/>
</dbReference>
<proteinExistence type="inferred from homology"/>
<dbReference type="NCBIfam" id="TIGR00038">
    <property type="entry name" value="efp"/>
    <property type="match status" value="1"/>
</dbReference>
<evidence type="ECO:0000256" key="6">
    <source>
        <dbReference type="ARBA" id="ARBA00022917"/>
    </source>
</evidence>
<protein>
    <recommendedName>
        <fullName evidence="7 8">Elongation factor P</fullName>
        <shortName evidence="7">EF-P</shortName>
    </recommendedName>
</protein>
<keyword evidence="5 7" id="KW-0251">Elongation factor</keyword>
<comment type="caution">
    <text evidence="12">The sequence shown here is derived from an EMBL/GenBank/DDBJ whole genome shotgun (WGS) entry which is preliminary data.</text>
</comment>
<keyword evidence="6 7" id="KW-0648">Protein biosynthesis</keyword>
<dbReference type="NCBIfam" id="NF001810">
    <property type="entry name" value="PRK00529.1"/>
    <property type="match status" value="1"/>
</dbReference>
<dbReference type="AlphaFoldDB" id="A0A1F6H3X5"/>
<dbReference type="PROSITE" id="PS01275">
    <property type="entry name" value="EFP"/>
    <property type="match status" value="1"/>
</dbReference>
<dbReference type="EMBL" id="MFNF01000001">
    <property type="protein sequence ID" value="OGH05071.1"/>
    <property type="molecule type" value="Genomic_DNA"/>
</dbReference>
<dbReference type="InterPro" id="IPR001059">
    <property type="entry name" value="Transl_elong_P/YeiP_cen"/>
</dbReference>
<dbReference type="FunFam" id="2.40.50.140:FF:000009">
    <property type="entry name" value="Elongation factor P"/>
    <property type="match status" value="1"/>
</dbReference>
<dbReference type="Pfam" id="PF08207">
    <property type="entry name" value="EFP_N"/>
    <property type="match status" value="1"/>
</dbReference>
<dbReference type="Pfam" id="PF01132">
    <property type="entry name" value="EFP"/>
    <property type="match status" value="1"/>
</dbReference>
<dbReference type="PANTHER" id="PTHR30053">
    <property type="entry name" value="ELONGATION FACTOR P"/>
    <property type="match status" value="1"/>
</dbReference>
<dbReference type="PIRSF" id="PIRSF005901">
    <property type="entry name" value="EF-P"/>
    <property type="match status" value="1"/>
</dbReference>
<dbReference type="InterPro" id="IPR013185">
    <property type="entry name" value="Transl_elong_KOW-like"/>
</dbReference>
<evidence type="ECO:0000256" key="2">
    <source>
        <dbReference type="ARBA" id="ARBA00004815"/>
    </source>
</evidence>
<evidence type="ECO:0000256" key="9">
    <source>
        <dbReference type="RuleBase" id="RU004389"/>
    </source>
</evidence>
<keyword evidence="4 7" id="KW-0963">Cytoplasm</keyword>
<dbReference type="UniPathway" id="UPA00345"/>
<dbReference type="InterPro" id="IPR008991">
    <property type="entry name" value="Translation_prot_SH3-like_sf"/>
</dbReference>
<evidence type="ECO:0000256" key="4">
    <source>
        <dbReference type="ARBA" id="ARBA00022490"/>
    </source>
</evidence>
<feature type="domain" description="Translation elongation factor P/YeiP central" evidence="11">
    <location>
        <begin position="67"/>
        <end position="121"/>
    </location>
</feature>
<dbReference type="PANTHER" id="PTHR30053:SF12">
    <property type="entry name" value="ELONGATION FACTOR P (EF-P) FAMILY PROTEIN"/>
    <property type="match status" value="1"/>
</dbReference>
<dbReference type="InterPro" id="IPR014722">
    <property type="entry name" value="Rib_uL2_dom2"/>
</dbReference>
<dbReference type="FunFam" id="2.40.50.140:FF:000004">
    <property type="entry name" value="Elongation factor P"/>
    <property type="match status" value="1"/>
</dbReference>
<evidence type="ECO:0000256" key="7">
    <source>
        <dbReference type="HAMAP-Rule" id="MF_00141"/>
    </source>
</evidence>
<comment type="subcellular location">
    <subcellularLocation>
        <location evidence="1 7">Cytoplasm</location>
    </subcellularLocation>
</comment>
<dbReference type="Pfam" id="PF09285">
    <property type="entry name" value="Elong-fact-P_C"/>
    <property type="match status" value="1"/>
</dbReference>
<dbReference type="Gene3D" id="2.40.50.140">
    <property type="entry name" value="Nucleic acid-binding proteins"/>
    <property type="match status" value="2"/>
</dbReference>
<dbReference type="InterPro" id="IPR015365">
    <property type="entry name" value="Elong-fact-P_C"/>
</dbReference>
<dbReference type="GO" id="GO:0043043">
    <property type="term" value="P:peptide biosynthetic process"/>
    <property type="evidence" value="ECO:0007669"/>
    <property type="project" value="InterPro"/>
</dbReference>
<dbReference type="CDD" id="cd04470">
    <property type="entry name" value="S1_EF-P_repeat_1"/>
    <property type="match status" value="1"/>
</dbReference>
<comment type="function">
    <text evidence="7">Involved in peptide bond synthesis. Stimulates efficient translation and peptide-bond synthesis on native or reconstituted 70S ribosomes in vitro. Probably functions indirectly by altering the affinity of the ribosome for aminoacyl-tRNA, thus increasing their reactivity as acceptors for peptidyl transferase.</text>
</comment>
<name>A0A1F6H3X5_9PROT</name>